<feature type="binding site" evidence="2">
    <location>
        <begin position="244"/>
        <end position="250"/>
    </location>
    <ligand>
        <name>substrate</name>
    </ligand>
</feature>
<feature type="active site" description="Phosphocysteine intermediate" evidence="1">
    <location>
        <position position="244"/>
    </location>
</feature>
<dbReference type="Pfam" id="PF06602">
    <property type="entry name" value="Myotub-related"/>
    <property type="match status" value="1"/>
</dbReference>
<evidence type="ECO:0000259" key="4">
    <source>
        <dbReference type="PROSITE" id="PS51339"/>
    </source>
</evidence>
<evidence type="ECO:0000313" key="6">
    <source>
        <dbReference type="Proteomes" id="UP000269721"/>
    </source>
</evidence>
<dbReference type="PROSITE" id="PS51339">
    <property type="entry name" value="PPASE_MYOTUBULARIN"/>
    <property type="match status" value="1"/>
</dbReference>
<feature type="binding site" evidence="2">
    <location>
        <begin position="177"/>
        <end position="178"/>
    </location>
    <ligand>
        <name>substrate</name>
    </ligand>
</feature>
<keyword evidence="6" id="KW-1185">Reference proteome</keyword>
<dbReference type="InterPro" id="IPR016130">
    <property type="entry name" value="Tyr_Pase_AS"/>
</dbReference>
<feature type="non-terminal residue" evidence="5">
    <location>
        <position position="1"/>
    </location>
</feature>
<dbReference type="OrthoDB" id="271628at2759"/>
<dbReference type="InterPro" id="IPR029021">
    <property type="entry name" value="Prot-tyrosine_phosphatase-like"/>
</dbReference>
<dbReference type="GO" id="GO:0016020">
    <property type="term" value="C:membrane"/>
    <property type="evidence" value="ECO:0007669"/>
    <property type="project" value="TreeGrafter"/>
</dbReference>
<dbReference type="PANTHER" id="PTHR10807:SF128">
    <property type="entry name" value="PHOSPHATIDYLINOSITOL-3,5-BISPHOSPHATE 3-PHOSPHATASE"/>
    <property type="match status" value="1"/>
</dbReference>
<protein>
    <submittedName>
        <fullName evidence="5">Myotubularin-like phosphatase domain-containing protein</fullName>
    </submittedName>
</protein>
<feature type="compositionally biased region" description="Polar residues" evidence="3">
    <location>
        <begin position="313"/>
        <end position="339"/>
    </location>
</feature>
<feature type="region of interest" description="Disordered" evidence="3">
    <location>
        <begin position="298"/>
        <end position="340"/>
    </location>
</feature>
<evidence type="ECO:0000256" key="2">
    <source>
        <dbReference type="PIRSR" id="PIRSR630564-2"/>
    </source>
</evidence>
<accession>A0A4P9WJJ5</accession>
<sequence length="432" mass="47806">SIDQAMAFSWKPEKPLPKSNGWNVYDPVVEFGRLGVGTRTENWRLSSVNQDYEFSSTYPRILVVPARISDNVLKYTGKFRSKARIPSLSYLHRTNMASITRSAQPLTGIQGNRSIQDEKLVEAIFASTAVQPAPGIMHLLLDARPHVNAMGQTALGAGFENMDNYRGAKMEFLGIENIHVIRESLNKLIDGRRGLTIASSPSSRLSRSALEKSGWLKHIRAIVDGTLMMVRGIHLENAHVLVHCSDGWDRTAQLSSLAQICLDPYYRTISGFAVLVEKEWVAFGHKFQDRCGHLSRDAGTGPDRPTVGAHNDAISNGASGSPGNSIGSHTIPPTETCSPSHAAPREVAPVFTQFLDCVYQLWTQFPTHFEFSPAFLAFLNLHVHSCQFGNFLFNCERERAEFRYGGVGIDGCTTSIWDYIEATKGDFANPAY</sequence>
<dbReference type="InterPro" id="IPR010569">
    <property type="entry name" value="Myotubularin-like_Pase_dom"/>
</dbReference>
<organism evidence="5 6">
    <name type="scientific">Blyttiomyces helicus</name>
    <dbReference type="NCBI Taxonomy" id="388810"/>
    <lineage>
        <taxon>Eukaryota</taxon>
        <taxon>Fungi</taxon>
        <taxon>Fungi incertae sedis</taxon>
        <taxon>Chytridiomycota</taxon>
        <taxon>Chytridiomycota incertae sedis</taxon>
        <taxon>Chytridiomycetes</taxon>
        <taxon>Chytridiomycetes incertae sedis</taxon>
        <taxon>Blyttiomyces</taxon>
    </lineage>
</organism>
<feature type="non-terminal residue" evidence="5">
    <location>
        <position position="432"/>
    </location>
</feature>
<dbReference type="EMBL" id="KZ994770">
    <property type="protein sequence ID" value="RKO92123.1"/>
    <property type="molecule type" value="Genomic_DNA"/>
</dbReference>
<dbReference type="SUPFAM" id="SSF52799">
    <property type="entry name" value="(Phosphotyrosine protein) phosphatases II"/>
    <property type="match status" value="1"/>
</dbReference>
<dbReference type="PROSITE" id="PS00383">
    <property type="entry name" value="TYR_PHOSPHATASE_1"/>
    <property type="match status" value="1"/>
</dbReference>
<dbReference type="AlphaFoldDB" id="A0A4P9WJJ5"/>
<proteinExistence type="predicted"/>
<dbReference type="PANTHER" id="PTHR10807">
    <property type="entry name" value="MYOTUBULARIN-RELATED"/>
    <property type="match status" value="1"/>
</dbReference>
<dbReference type="GO" id="GO:0005737">
    <property type="term" value="C:cytoplasm"/>
    <property type="evidence" value="ECO:0007669"/>
    <property type="project" value="TreeGrafter"/>
</dbReference>
<evidence type="ECO:0000256" key="1">
    <source>
        <dbReference type="PIRSR" id="PIRSR630564-1"/>
    </source>
</evidence>
<feature type="domain" description="Myotubularin phosphatase" evidence="4">
    <location>
        <begin position="21"/>
        <end position="432"/>
    </location>
</feature>
<name>A0A4P9WJJ5_9FUNG</name>
<dbReference type="InterPro" id="IPR030564">
    <property type="entry name" value="Myotubularin"/>
</dbReference>
<gene>
    <name evidence="5" type="ORF">BDK51DRAFT_15293</name>
</gene>
<dbReference type="GO" id="GO:0004438">
    <property type="term" value="F:phosphatidylinositol-3-phosphate phosphatase activity"/>
    <property type="evidence" value="ECO:0007669"/>
    <property type="project" value="TreeGrafter"/>
</dbReference>
<dbReference type="Proteomes" id="UP000269721">
    <property type="component" value="Unassembled WGS sequence"/>
</dbReference>
<dbReference type="GO" id="GO:0046856">
    <property type="term" value="P:phosphatidylinositol dephosphorylation"/>
    <property type="evidence" value="ECO:0007669"/>
    <property type="project" value="TreeGrafter"/>
</dbReference>
<evidence type="ECO:0000256" key="3">
    <source>
        <dbReference type="SAM" id="MobiDB-lite"/>
    </source>
</evidence>
<reference evidence="6" key="1">
    <citation type="journal article" date="2018" name="Nat. Microbiol.">
        <title>Leveraging single-cell genomics to expand the fungal tree of life.</title>
        <authorList>
            <person name="Ahrendt S.R."/>
            <person name="Quandt C.A."/>
            <person name="Ciobanu D."/>
            <person name="Clum A."/>
            <person name="Salamov A."/>
            <person name="Andreopoulos B."/>
            <person name="Cheng J.F."/>
            <person name="Woyke T."/>
            <person name="Pelin A."/>
            <person name="Henrissat B."/>
            <person name="Reynolds N.K."/>
            <person name="Benny G.L."/>
            <person name="Smith M.E."/>
            <person name="James T.Y."/>
            <person name="Grigoriev I.V."/>
        </authorList>
    </citation>
    <scope>NUCLEOTIDE SEQUENCE [LARGE SCALE GENOMIC DNA]</scope>
</reference>
<evidence type="ECO:0000313" key="5">
    <source>
        <dbReference type="EMBL" id="RKO92123.1"/>
    </source>
</evidence>